<keyword evidence="5" id="KW-1185">Reference proteome</keyword>
<reference evidence="4 5" key="1">
    <citation type="submission" date="2020-11" db="EMBL/GenBank/DDBJ databases">
        <authorList>
            <person name="Wallbank WR R."/>
            <person name="Pardo Diaz C."/>
            <person name="Kozak K."/>
            <person name="Martin S."/>
            <person name="Jiggins C."/>
            <person name="Moest M."/>
            <person name="Warren A I."/>
            <person name="Generalovic N T."/>
            <person name="Byers J.R.P. K."/>
            <person name="Montejo-Kovacevich G."/>
            <person name="Yen C E."/>
        </authorList>
    </citation>
    <scope>NUCLEOTIDE SEQUENCE [LARGE SCALE GENOMIC DNA]</scope>
</reference>
<dbReference type="InterPro" id="IPR013642">
    <property type="entry name" value="CLCA_N"/>
</dbReference>
<evidence type="ECO:0000256" key="2">
    <source>
        <dbReference type="SAM" id="Phobius"/>
    </source>
</evidence>
<evidence type="ECO:0000259" key="3">
    <source>
        <dbReference type="Pfam" id="PF08434"/>
    </source>
</evidence>
<dbReference type="Pfam" id="PF08434">
    <property type="entry name" value="CLCA"/>
    <property type="match status" value="1"/>
</dbReference>
<evidence type="ECO:0000313" key="5">
    <source>
        <dbReference type="Proteomes" id="UP000594454"/>
    </source>
</evidence>
<feature type="domain" description="Calcium-activated chloride channel N-terminal" evidence="3">
    <location>
        <begin position="34"/>
        <end position="272"/>
    </location>
</feature>
<gene>
    <name evidence="4" type="ORF">HERILL_LOCUS16387</name>
</gene>
<keyword evidence="2" id="KW-0472">Membrane</keyword>
<evidence type="ECO:0000256" key="1">
    <source>
        <dbReference type="SAM" id="MobiDB-lite"/>
    </source>
</evidence>
<organism evidence="4 5">
    <name type="scientific">Hermetia illucens</name>
    <name type="common">Black soldier fly</name>
    <dbReference type="NCBI Taxonomy" id="343691"/>
    <lineage>
        <taxon>Eukaryota</taxon>
        <taxon>Metazoa</taxon>
        <taxon>Ecdysozoa</taxon>
        <taxon>Arthropoda</taxon>
        <taxon>Hexapoda</taxon>
        <taxon>Insecta</taxon>
        <taxon>Pterygota</taxon>
        <taxon>Neoptera</taxon>
        <taxon>Endopterygota</taxon>
        <taxon>Diptera</taxon>
        <taxon>Brachycera</taxon>
        <taxon>Stratiomyomorpha</taxon>
        <taxon>Stratiomyidae</taxon>
        <taxon>Hermetiinae</taxon>
        <taxon>Hermetia</taxon>
    </lineage>
</organism>
<feature type="transmembrane region" description="Helical" evidence="2">
    <location>
        <begin position="7"/>
        <end position="26"/>
    </location>
</feature>
<dbReference type="Proteomes" id="UP000594454">
    <property type="component" value="Chromosome 7"/>
</dbReference>
<evidence type="ECO:0000313" key="4">
    <source>
        <dbReference type="EMBL" id="CAD7094161.1"/>
    </source>
</evidence>
<dbReference type="EMBL" id="LR899015">
    <property type="protein sequence ID" value="CAD7094161.1"/>
    <property type="molecule type" value="Genomic_DNA"/>
</dbReference>
<dbReference type="OrthoDB" id="687730at2759"/>
<keyword evidence="2" id="KW-0812">Transmembrane</keyword>
<dbReference type="InterPro" id="IPR036465">
    <property type="entry name" value="vWFA_dom_sf"/>
</dbReference>
<dbReference type="InParanoid" id="A0A7R8V756"/>
<feature type="transmembrane region" description="Helical" evidence="2">
    <location>
        <begin position="941"/>
        <end position="964"/>
    </location>
</feature>
<dbReference type="AlphaFoldDB" id="A0A7R8V756"/>
<dbReference type="SUPFAM" id="SSF53300">
    <property type="entry name" value="vWA-like"/>
    <property type="match status" value="1"/>
</dbReference>
<accession>A0A7R8V756</accession>
<protein>
    <recommendedName>
        <fullName evidence="3">Calcium-activated chloride channel N-terminal domain-containing protein</fullName>
    </recommendedName>
</protein>
<proteinExistence type="predicted"/>
<name>A0A7R8V756_HERIL</name>
<feature type="compositionally biased region" description="Polar residues" evidence="1">
    <location>
        <begin position="1177"/>
        <end position="1203"/>
    </location>
</feature>
<feature type="compositionally biased region" description="Polar residues" evidence="1">
    <location>
        <begin position="902"/>
        <end position="917"/>
    </location>
</feature>
<keyword evidence="2" id="KW-1133">Transmembrane helix</keyword>
<sequence>MKSMNTISFCGISKIVTGILLANIFIDIRSFVEASAYEEITIEIDENVPPNNCSEVLKMLEITLSATSRHLLTALDRTVYFSNFSIILPHTWPDYCLPANTSIDRSRGNPSDISITQDHLLFGDQIWTQQSGKCGERGDQIFASFNSFYRPSASKELLKEWIKYRYGVFDEIGYESDSIYPRCYTADKQYVTACSNEKITDNGFCDQTNQSINLERLVNPNADSSILFLPQPDNIKKVCDESNHDRLAPTKHNLLCGRRSVREIIMKSSDFITKPNNESLLNVKSFLISPLINYRRRLLTRYIIVIDETQNILMRESWSFLRSAIRKWLVYDLQSNTEVGIVLANENSVDKVLGLMGLDVSKNRDLIASFIPYIPSDSSQSACILCAIKEALKLFSHRRRTNGFASEVLLIIAPGIDDRLSYKSVVNWAIGNRTRFVTINFPTITRHRPMDELAILTGGEAFTVLEQKYNSEKSFLNTYFDLTTILFHVSCKYFEGPRSKLPVEVHRKELIDKMNDFNSSKRSSRVISGNFYLDEGMSTPSGFFIYTHNVEVPLIQNVKLTSPGGITYGTRSDQRIPVKQITIIASVNQTGPWSYRIERFNGNPQPHYVQVLATPRSTTNSIVQTRAWIRKSEFGGPFVLYCEVKRGGYPVHSAYVEVRITRPTLQCNYTNNCEEKLKLLDTGSGDPDITKGDGVYSRYFSTAISGPGMYRFDILVDDNGNTAYALPLNSEIIPTGSHKMVCCGSVITDIKTKQIPPFQRHLPSITITVNRNESETELKSIVGRIGDLTGSYIGDGKVRLTWTAPDMGGHSVVKYEVRYALNFFDIVNNFDTVASIWPHASPYPYAIGDITNFILDINLEPALYGSTIFIAIRPFTTLFTDVVPGLESNPIHVVIPNRISPTTPDTEITETSINQEKNAAESESDPTTGKSPVTRTNIKEYSIAIAVGIFLISIIIVLYLVYCITKRRRKQAKRDGLCSADIAHTTKIESLPRNEAVKICPNKGNLTDSLCQDDNIFQQQEHCQQHFNQNSNVHPVIEPPDHHVIGLPLCPDGSEYQKKDYVDRFTPTLYSACGTVSVISANDNNTFTRQGRVLSPYDSWTASQLLHEHEYRVSPIGDLLESPDHLTPNYDAPPIPPLPLNTDSYQIYGESVTQPNRQHRHQPPTYSTIRRNEGPPLQSSTHPTKLFHNKNSCPSISSTQQDVAHSFNEKKRRNVTMV</sequence>
<feature type="region of interest" description="Disordered" evidence="1">
    <location>
        <begin position="902"/>
        <end position="933"/>
    </location>
</feature>
<dbReference type="GO" id="GO:0032991">
    <property type="term" value="C:protein-containing complex"/>
    <property type="evidence" value="ECO:0007669"/>
    <property type="project" value="UniProtKB-ARBA"/>
</dbReference>
<feature type="region of interest" description="Disordered" evidence="1">
    <location>
        <begin position="1151"/>
        <end position="1218"/>
    </location>
</feature>